<dbReference type="Gene3D" id="3.40.710.10">
    <property type="entry name" value="DD-peptidase/beta-lactamase superfamily"/>
    <property type="match status" value="1"/>
</dbReference>
<dbReference type="Pfam" id="PF13354">
    <property type="entry name" value="Beta-lactamase2"/>
    <property type="match status" value="1"/>
</dbReference>
<feature type="domain" description="Beta-lactamase class A catalytic" evidence="2">
    <location>
        <begin position="21"/>
        <end position="238"/>
    </location>
</feature>
<evidence type="ECO:0000256" key="1">
    <source>
        <dbReference type="ARBA" id="ARBA00001526"/>
    </source>
</evidence>
<evidence type="ECO:0000313" key="3">
    <source>
        <dbReference type="EMBL" id="CDM66814.1"/>
    </source>
</evidence>
<dbReference type="EMBL" id="CBXV010000008">
    <property type="protein sequence ID" value="CDM66814.1"/>
    <property type="molecule type" value="Genomic_DNA"/>
</dbReference>
<sequence length="271" mass="29704">MKALDQRVRAEISKFKGHVSLFAKNLDTGASYGFGADDRVRTASTIKVPIMVEVFARVAEGKAKWDDELVLTEAKKVSGSGILLELSDGLRLTLRDAVRLMIILSDNTATNLILDQITTDAVNDRMDQLGLKQTRVLRKVGGGGESRAGMIPENKRFGLGVSTPREMVALLEKLERGEVVNTEASREMLAIMKRQQYRDGIPRALRGVEVANKTGALDRLRSDVGIVYTPRGRIAMAITCDDMPEIIWSVDNPGLLLISRLASLLVDGLSK</sequence>
<dbReference type="AlphaFoldDB" id="A0A0B6X2N0"/>
<reference evidence="3 4" key="2">
    <citation type="submission" date="2015-01" db="EMBL/GenBank/DDBJ databases">
        <title>Complete genome sequence of Pyrinomonas methylaliphatogenes type strain K22T.</title>
        <authorList>
            <person name="Lee K.C.Y."/>
            <person name="Power J.F."/>
            <person name="Dunfield P.F."/>
            <person name="Morgan X.C."/>
            <person name="Huttenhower C."/>
            <person name="Stott M.B."/>
        </authorList>
    </citation>
    <scope>NUCLEOTIDE SEQUENCE [LARGE SCALE GENOMIC DNA]</scope>
    <source>
        <strain evidence="3 4">K22</strain>
    </source>
</reference>
<name>A0A0B6X2N0_9BACT</name>
<keyword evidence="3" id="KW-0378">Hydrolase</keyword>
<proteinExistence type="predicted"/>
<dbReference type="InterPro" id="IPR012338">
    <property type="entry name" value="Beta-lactam/transpept-like"/>
</dbReference>
<dbReference type="PANTHER" id="PTHR35333">
    <property type="entry name" value="BETA-LACTAMASE"/>
    <property type="match status" value="1"/>
</dbReference>
<evidence type="ECO:0000259" key="2">
    <source>
        <dbReference type="Pfam" id="PF13354"/>
    </source>
</evidence>
<dbReference type="PANTHER" id="PTHR35333:SF4">
    <property type="entry name" value="SLR0121 PROTEIN"/>
    <property type="match status" value="1"/>
</dbReference>
<keyword evidence="4" id="KW-1185">Reference proteome</keyword>
<evidence type="ECO:0000313" key="4">
    <source>
        <dbReference type="Proteomes" id="UP000031518"/>
    </source>
</evidence>
<organism evidence="3 4">
    <name type="scientific">Pyrinomonas methylaliphatogenes</name>
    <dbReference type="NCBI Taxonomy" id="454194"/>
    <lineage>
        <taxon>Bacteria</taxon>
        <taxon>Pseudomonadati</taxon>
        <taxon>Acidobacteriota</taxon>
        <taxon>Blastocatellia</taxon>
        <taxon>Blastocatellales</taxon>
        <taxon>Pyrinomonadaceae</taxon>
        <taxon>Pyrinomonas</taxon>
    </lineage>
</organism>
<gene>
    <name evidence="3" type="ORF">PYK22_02852</name>
</gene>
<dbReference type="GO" id="GO:0030655">
    <property type="term" value="P:beta-lactam antibiotic catabolic process"/>
    <property type="evidence" value="ECO:0007669"/>
    <property type="project" value="InterPro"/>
</dbReference>
<dbReference type="GO" id="GO:0046677">
    <property type="term" value="P:response to antibiotic"/>
    <property type="evidence" value="ECO:0007669"/>
    <property type="project" value="InterPro"/>
</dbReference>
<dbReference type="SUPFAM" id="SSF56601">
    <property type="entry name" value="beta-lactamase/transpeptidase-like"/>
    <property type="match status" value="1"/>
</dbReference>
<dbReference type="STRING" id="454194.PYK22_02852"/>
<accession>A0A0B6X2N0</accession>
<dbReference type="InterPro" id="IPR045155">
    <property type="entry name" value="Beta-lactam_cat"/>
</dbReference>
<dbReference type="GO" id="GO:0008800">
    <property type="term" value="F:beta-lactamase activity"/>
    <property type="evidence" value="ECO:0007669"/>
    <property type="project" value="UniProtKB-EC"/>
</dbReference>
<reference evidence="3 4" key="1">
    <citation type="submission" date="2013-12" db="EMBL/GenBank/DDBJ databases">
        <authorList>
            <person name="Stott M."/>
        </authorList>
    </citation>
    <scope>NUCLEOTIDE SEQUENCE [LARGE SCALE GENOMIC DNA]</scope>
    <source>
        <strain evidence="3 4">K22</strain>
    </source>
</reference>
<dbReference type="Proteomes" id="UP000031518">
    <property type="component" value="Unassembled WGS sequence"/>
</dbReference>
<dbReference type="RefSeq" id="WP_041978287.1">
    <property type="nucleotide sequence ID" value="NZ_CBXV010000008.1"/>
</dbReference>
<dbReference type="EC" id="3.5.2.6" evidence="3"/>
<dbReference type="InterPro" id="IPR000871">
    <property type="entry name" value="Beta-lactam_class-A"/>
</dbReference>
<comment type="catalytic activity">
    <reaction evidence="1">
        <text>a beta-lactam + H2O = a substituted beta-amino acid</text>
        <dbReference type="Rhea" id="RHEA:20401"/>
        <dbReference type="ChEBI" id="CHEBI:15377"/>
        <dbReference type="ChEBI" id="CHEBI:35627"/>
        <dbReference type="ChEBI" id="CHEBI:140347"/>
        <dbReference type="EC" id="3.5.2.6"/>
    </reaction>
</comment>
<protein>
    <submittedName>
        <fullName evidence="3">Beta-lactamase class A</fullName>
        <ecNumber evidence="3">3.5.2.6</ecNumber>
    </submittedName>
</protein>